<dbReference type="EMBL" id="NHZO01000136">
    <property type="protein sequence ID" value="PHQ51749.1"/>
    <property type="molecule type" value="Genomic_DNA"/>
</dbReference>
<sequence>MSPQGQGGALTWGPISLSDAGTGLERRTIVFPWNSPGLGAANTGDVDRAVAAFQAYVRLALCCSPGQRAPACERAHYLRERLTSGRAPDLEPAGRRLVERLGALLDTLSPAPPPGCVLRLLLHRYVREARRVEHGPAARDLAAPLARLARAEFTVVRVVLAGAGAWEELGGLSAALRTRPFWDVRRLAAATLLRLAPDGYSLNALAPAGAGAPDDRIRAMVEASSRELALLGALG</sequence>
<dbReference type="Proteomes" id="UP000222531">
    <property type="component" value="Unassembled WGS sequence"/>
</dbReference>
<organism evidence="1 2">
    <name type="scientific">Streptomyces cinnamoneus</name>
    <name type="common">Streptoverticillium cinnamoneum</name>
    <dbReference type="NCBI Taxonomy" id="53446"/>
    <lineage>
        <taxon>Bacteria</taxon>
        <taxon>Bacillati</taxon>
        <taxon>Actinomycetota</taxon>
        <taxon>Actinomycetes</taxon>
        <taxon>Kitasatosporales</taxon>
        <taxon>Streptomycetaceae</taxon>
        <taxon>Streptomyces</taxon>
        <taxon>Streptomyces cinnamoneus group</taxon>
    </lineage>
</organism>
<comment type="caution">
    <text evidence="1">The sequence shown here is derived from an EMBL/GenBank/DDBJ whole genome shotgun (WGS) entry which is preliminary data.</text>
</comment>
<evidence type="ECO:0000313" key="1">
    <source>
        <dbReference type="EMBL" id="PHQ51749.1"/>
    </source>
</evidence>
<gene>
    <name evidence="1" type="ORF">BLA24_11725</name>
</gene>
<evidence type="ECO:0000313" key="2">
    <source>
        <dbReference type="Proteomes" id="UP000222531"/>
    </source>
</evidence>
<name>A0A2G1XKT2_STRCJ</name>
<reference evidence="1 2" key="1">
    <citation type="journal article" date="2017" name="Biochemistry">
        <title>Identification of the Biosynthetic Pathway for the Antibiotic Bicyclomycin.</title>
        <authorList>
            <person name="Patteson J."/>
            <person name="Cai W."/>
            <person name="Johnson R.A."/>
            <person name="Santa Maria K."/>
            <person name="Li B."/>
        </authorList>
    </citation>
    <scope>NUCLEOTIDE SEQUENCE [LARGE SCALE GENOMIC DNA]</scope>
    <source>
        <strain evidence="1 2">ATCC 21532</strain>
    </source>
</reference>
<accession>A0A2G1XKT2</accession>
<protein>
    <submittedName>
        <fullName evidence="1">Uncharacterized protein</fullName>
    </submittedName>
</protein>
<proteinExistence type="predicted"/>
<keyword evidence="2" id="KW-1185">Reference proteome</keyword>
<dbReference type="AlphaFoldDB" id="A0A2G1XKT2"/>